<keyword evidence="4" id="KW-0677">Repeat</keyword>
<dbReference type="PANTHER" id="PTHR43343">
    <property type="entry name" value="PEPTIDASE S12"/>
    <property type="match status" value="1"/>
</dbReference>
<evidence type="ECO:0000256" key="4">
    <source>
        <dbReference type="ARBA" id="ARBA00022737"/>
    </source>
</evidence>
<feature type="binding site" evidence="8">
    <location>
        <position position="158"/>
    </location>
    <ligand>
        <name>substrate</name>
    </ligand>
</feature>
<evidence type="ECO:0000313" key="11">
    <source>
        <dbReference type="EMBL" id="ADG94226.1"/>
    </source>
</evidence>
<gene>
    <name evidence="11" type="ordered locus">Arnit_2578</name>
</gene>
<feature type="signal peptide" evidence="9">
    <location>
        <begin position="1"/>
        <end position="21"/>
    </location>
</feature>
<dbReference type="InterPro" id="IPR051201">
    <property type="entry name" value="Chloro_Bact_Ser_Proteases"/>
</dbReference>
<keyword evidence="3 9" id="KW-0732">Signal</keyword>
<evidence type="ECO:0000256" key="5">
    <source>
        <dbReference type="ARBA" id="ARBA00022801"/>
    </source>
</evidence>
<dbReference type="KEGG" id="ant:Arnit_2578"/>
<dbReference type="PANTHER" id="PTHR43343:SF3">
    <property type="entry name" value="PROTEASE DO-LIKE 8, CHLOROPLASTIC"/>
    <property type="match status" value="1"/>
</dbReference>
<keyword evidence="6" id="KW-0720">Serine protease</keyword>
<evidence type="ECO:0000256" key="8">
    <source>
        <dbReference type="PIRSR" id="PIRSR611782-2"/>
    </source>
</evidence>
<feature type="domain" description="PDZ" evidence="10">
    <location>
        <begin position="276"/>
        <end position="365"/>
    </location>
</feature>
<dbReference type="InterPro" id="IPR009003">
    <property type="entry name" value="Peptidase_S1_PA"/>
</dbReference>
<name>D5V6F6_ARCNC</name>
<accession>D5V6F6</accession>
<dbReference type="GO" id="GO:0004252">
    <property type="term" value="F:serine-type endopeptidase activity"/>
    <property type="evidence" value="ECO:0007669"/>
    <property type="project" value="InterPro"/>
</dbReference>
<feature type="active site" description="Charge relay system" evidence="7">
    <location>
        <position position="232"/>
    </location>
</feature>
<dbReference type="Proteomes" id="UP000000939">
    <property type="component" value="Chromosome"/>
</dbReference>
<dbReference type="HOGENOM" id="CLU_020120_1_1_7"/>
<keyword evidence="5" id="KW-0378">Hydrolase</keyword>
<evidence type="ECO:0000256" key="9">
    <source>
        <dbReference type="SAM" id="SignalP"/>
    </source>
</evidence>
<evidence type="ECO:0000256" key="1">
    <source>
        <dbReference type="ARBA" id="ARBA00010541"/>
    </source>
</evidence>
<keyword evidence="2 11" id="KW-0645">Protease</keyword>
<dbReference type="InterPro" id="IPR036034">
    <property type="entry name" value="PDZ_sf"/>
</dbReference>
<evidence type="ECO:0000259" key="10">
    <source>
        <dbReference type="PROSITE" id="PS50106"/>
    </source>
</evidence>
<dbReference type="PROSITE" id="PS50106">
    <property type="entry name" value="PDZ"/>
    <property type="match status" value="2"/>
</dbReference>
<evidence type="ECO:0000313" key="12">
    <source>
        <dbReference type="Proteomes" id="UP000000939"/>
    </source>
</evidence>
<organism evidence="11 12">
    <name type="scientific">Arcobacter nitrofigilis (strain ATCC 33309 / DSM 7299 / CCUG 15893 / LMG 7604 / NCTC 12251 / CI)</name>
    <name type="common">Campylobacter nitrofigilis</name>
    <dbReference type="NCBI Taxonomy" id="572480"/>
    <lineage>
        <taxon>Bacteria</taxon>
        <taxon>Pseudomonadati</taxon>
        <taxon>Campylobacterota</taxon>
        <taxon>Epsilonproteobacteria</taxon>
        <taxon>Campylobacterales</taxon>
        <taxon>Arcobacteraceae</taxon>
        <taxon>Arcobacter</taxon>
    </lineage>
</organism>
<dbReference type="FunFam" id="2.40.10.10:FF:000001">
    <property type="entry name" value="Periplasmic serine protease DegS"/>
    <property type="match status" value="1"/>
</dbReference>
<evidence type="ECO:0000256" key="3">
    <source>
        <dbReference type="ARBA" id="ARBA00022729"/>
    </source>
</evidence>
<dbReference type="InterPro" id="IPR011782">
    <property type="entry name" value="Pept_S1C_Do"/>
</dbReference>
<dbReference type="OrthoDB" id="9758917at2"/>
<comment type="similarity">
    <text evidence="1">Belongs to the peptidase S1C family.</text>
</comment>
<dbReference type="InterPro" id="IPR001940">
    <property type="entry name" value="Peptidase_S1C"/>
</dbReference>
<dbReference type="Gene3D" id="2.30.42.10">
    <property type="match status" value="2"/>
</dbReference>
<feature type="active site" description="Charge relay system" evidence="7">
    <location>
        <position position="127"/>
    </location>
</feature>
<feature type="binding site" evidence="8">
    <location>
        <begin position="230"/>
        <end position="232"/>
    </location>
    <ligand>
        <name>substrate</name>
    </ligand>
</feature>
<dbReference type="eggNOG" id="COG0265">
    <property type="taxonomic scope" value="Bacteria"/>
</dbReference>
<protein>
    <submittedName>
        <fullName evidence="11">Protease Do</fullName>
    </submittedName>
</protein>
<dbReference type="Pfam" id="PF13180">
    <property type="entry name" value="PDZ_2"/>
    <property type="match status" value="2"/>
</dbReference>
<proteinExistence type="inferred from homology"/>
<dbReference type="PRINTS" id="PR00834">
    <property type="entry name" value="PROTEASES2C"/>
</dbReference>
<dbReference type="STRING" id="572480.Arnit_2578"/>
<dbReference type="EMBL" id="CP001999">
    <property type="protein sequence ID" value="ADG94226.1"/>
    <property type="molecule type" value="Genomic_DNA"/>
</dbReference>
<feature type="domain" description="PDZ" evidence="10">
    <location>
        <begin position="379"/>
        <end position="480"/>
    </location>
</feature>
<dbReference type="SMART" id="SM00228">
    <property type="entry name" value="PDZ"/>
    <property type="match status" value="2"/>
</dbReference>
<dbReference type="RefSeq" id="WP_013136371.1">
    <property type="nucleotide sequence ID" value="NC_014166.1"/>
</dbReference>
<keyword evidence="12" id="KW-1185">Reference proteome</keyword>
<evidence type="ECO:0000256" key="7">
    <source>
        <dbReference type="PIRSR" id="PIRSR611782-1"/>
    </source>
</evidence>
<dbReference type="NCBIfam" id="TIGR02037">
    <property type="entry name" value="degP_htrA_DO"/>
    <property type="match status" value="1"/>
</dbReference>
<dbReference type="AlphaFoldDB" id="D5V6F6"/>
<feature type="active site" description="Charge relay system" evidence="7">
    <location>
        <position position="158"/>
    </location>
</feature>
<dbReference type="GO" id="GO:0006508">
    <property type="term" value="P:proteolysis"/>
    <property type="evidence" value="ECO:0007669"/>
    <property type="project" value="UniProtKB-KW"/>
</dbReference>
<dbReference type="Pfam" id="PF13365">
    <property type="entry name" value="Trypsin_2"/>
    <property type="match status" value="1"/>
</dbReference>
<evidence type="ECO:0000256" key="6">
    <source>
        <dbReference type="ARBA" id="ARBA00022825"/>
    </source>
</evidence>
<evidence type="ECO:0000256" key="2">
    <source>
        <dbReference type="ARBA" id="ARBA00022670"/>
    </source>
</evidence>
<feature type="chain" id="PRO_5039350526" evidence="9">
    <location>
        <begin position="22"/>
        <end position="480"/>
    </location>
</feature>
<dbReference type="InterPro" id="IPR001478">
    <property type="entry name" value="PDZ"/>
</dbReference>
<dbReference type="SUPFAM" id="SSF50494">
    <property type="entry name" value="Trypsin-like serine proteases"/>
    <property type="match status" value="1"/>
</dbReference>
<sequence length="480" mass="52394" precursor="true">MKIKNVLIFNQKLLIISSLLAVNMFAKSIDFDMAPKNPQRVAPSNMSQILSFNDSIKNSMLSVVNISTKTHMSNQDGNVPMEMFNDPLFRRFFGDQFGNQFKQNKIQRALGSGVIVSKDGYIITNNHVVENADEITVTLSGDTTEYTAKVIGKDADSDLAVIKINAKNLTPIKVADADDLKVGDVTFAIGNPFGIGETVTQGIISALNKNRVGINRYENFIQTDASINPGNSGGALVDSRGALIGINSAIITRSGGNNGIGFAIPINMVKEVATKLVEEGKVTRGYLGVVINDLTKESAKVYNHKSGALILEVGRDTPAAKYGLKRGDLIYAINNKPIKDRAALQNTIASFKPNAKIVIQLERDKKDIVIDAQLGNRDGLIISESVNGTILGGLQLSDLDTNIIDRFRLPRNITGVLVTNVKPKSDAEKVGFQAGDVIIQIEDITINRFSDVQEALRKYNNKYKRVYVNRQGQTILLVIK</sequence>
<dbReference type="Gene3D" id="2.40.10.120">
    <property type="match status" value="1"/>
</dbReference>
<dbReference type="SUPFAM" id="SSF50156">
    <property type="entry name" value="PDZ domain-like"/>
    <property type="match status" value="2"/>
</dbReference>
<reference evidence="11 12" key="1">
    <citation type="journal article" date="2010" name="Stand. Genomic Sci.">
        <title>Complete genome sequence of Arcobacter nitrofigilis type strain (CI).</title>
        <authorList>
            <person name="Pati A."/>
            <person name="Gronow S."/>
            <person name="Lapidus A."/>
            <person name="Copeland A."/>
            <person name="Glavina Del Rio T."/>
            <person name="Nolan M."/>
            <person name="Lucas S."/>
            <person name="Tice H."/>
            <person name="Cheng J.F."/>
            <person name="Han C."/>
            <person name="Chertkov O."/>
            <person name="Bruce D."/>
            <person name="Tapia R."/>
            <person name="Goodwin L."/>
            <person name="Pitluck S."/>
            <person name="Liolios K."/>
            <person name="Ivanova N."/>
            <person name="Mavromatis K."/>
            <person name="Chen A."/>
            <person name="Palaniappan K."/>
            <person name="Land M."/>
            <person name="Hauser L."/>
            <person name="Chang Y.J."/>
            <person name="Jeffries C.D."/>
            <person name="Detter J.C."/>
            <person name="Rohde M."/>
            <person name="Goker M."/>
            <person name="Bristow J."/>
            <person name="Eisen J.A."/>
            <person name="Markowitz V."/>
            <person name="Hugenholtz P."/>
            <person name="Klenk H.P."/>
            <person name="Kyrpides N.C."/>
        </authorList>
    </citation>
    <scope>NUCLEOTIDE SEQUENCE [LARGE SCALE GENOMIC DNA]</scope>
    <source>
        <strain evidence="12">ATCC 33309 / DSM 7299 / CCUG 15893 / LMG 7604 / NCTC 12251 / CI</strain>
    </source>
</reference>
<feature type="binding site" evidence="8">
    <location>
        <position position="127"/>
    </location>
    <ligand>
        <name>substrate</name>
    </ligand>
</feature>